<dbReference type="Gene3D" id="3.30.1330.40">
    <property type="entry name" value="RutC-like"/>
    <property type="match status" value="1"/>
</dbReference>
<comment type="similarity">
    <text evidence="1">Belongs to the RutC family.</text>
</comment>
<dbReference type="EMBL" id="CAEZUN010000076">
    <property type="protein sequence ID" value="CAB4601960.1"/>
    <property type="molecule type" value="Genomic_DNA"/>
</dbReference>
<dbReference type="InterPro" id="IPR035959">
    <property type="entry name" value="RutC-like_sf"/>
</dbReference>
<dbReference type="GO" id="GO:0005829">
    <property type="term" value="C:cytosol"/>
    <property type="evidence" value="ECO:0007669"/>
    <property type="project" value="TreeGrafter"/>
</dbReference>
<evidence type="ECO:0000313" key="2">
    <source>
        <dbReference type="EMBL" id="CAB4601960.1"/>
    </source>
</evidence>
<dbReference type="Pfam" id="PF01042">
    <property type="entry name" value="Ribonuc_L-PSP"/>
    <property type="match status" value="1"/>
</dbReference>
<dbReference type="SUPFAM" id="SSF55298">
    <property type="entry name" value="YjgF-like"/>
    <property type="match status" value="1"/>
</dbReference>
<proteinExistence type="inferred from homology"/>
<gene>
    <name evidence="2" type="ORF">UFOPK1826_00730</name>
</gene>
<dbReference type="PANTHER" id="PTHR11803:SF58">
    <property type="entry name" value="PROTEIN HMF1-RELATED"/>
    <property type="match status" value="1"/>
</dbReference>
<sequence>MKVVTISRELKPVELAAPAATYAHGVHVPAGSELVFTSGVVPTKRDGSVPVNIGEQASVVWQNISAILAEGSMSISDIVSVTTYVVNSDGLAEQLKIVMAERDLALSGHRAASTLVTVPALARPEWLVEISVVAARQPNS</sequence>
<reference evidence="2" key="1">
    <citation type="submission" date="2020-05" db="EMBL/GenBank/DDBJ databases">
        <authorList>
            <person name="Chiriac C."/>
            <person name="Salcher M."/>
            <person name="Ghai R."/>
            <person name="Kavagutti S V."/>
        </authorList>
    </citation>
    <scope>NUCLEOTIDE SEQUENCE</scope>
</reference>
<protein>
    <submittedName>
        <fullName evidence="2">Unannotated protein</fullName>
    </submittedName>
</protein>
<name>A0A6J6GP23_9ZZZZ</name>
<evidence type="ECO:0000256" key="1">
    <source>
        <dbReference type="ARBA" id="ARBA00010552"/>
    </source>
</evidence>
<dbReference type="InterPro" id="IPR006175">
    <property type="entry name" value="YjgF/YER057c/UK114"/>
</dbReference>
<dbReference type="AlphaFoldDB" id="A0A6J6GP23"/>
<dbReference type="GO" id="GO:0019239">
    <property type="term" value="F:deaminase activity"/>
    <property type="evidence" value="ECO:0007669"/>
    <property type="project" value="TreeGrafter"/>
</dbReference>
<dbReference type="PANTHER" id="PTHR11803">
    <property type="entry name" value="2-IMINOBUTANOATE/2-IMINOPROPANOATE DEAMINASE RIDA"/>
    <property type="match status" value="1"/>
</dbReference>
<organism evidence="2">
    <name type="scientific">freshwater metagenome</name>
    <dbReference type="NCBI Taxonomy" id="449393"/>
    <lineage>
        <taxon>unclassified sequences</taxon>
        <taxon>metagenomes</taxon>
        <taxon>ecological metagenomes</taxon>
    </lineage>
</organism>
<accession>A0A6J6GP23</accession>